<keyword evidence="3 11" id="KW-0813">Transport</keyword>
<dbReference type="PANTHER" id="PTHR30069">
    <property type="entry name" value="TONB-DEPENDENT OUTER MEMBRANE RECEPTOR"/>
    <property type="match status" value="1"/>
</dbReference>
<dbReference type="Gene3D" id="2.170.130.10">
    <property type="entry name" value="TonB-dependent receptor, plug domain"/>
    <property type="match status" value="1"/>
</dbReference>
<dbReference type="Pfam" id="PF07715">
    <property type="entry name" value="Plug"/>
    <property type="match status" value="1"/>
</dbReference>
<protein>
    <submittedName>
        <fullName evidence="16">TonB-dependent receptor</fullName>
    </submittedName>
</protein>
<organism evidence="16 17">
    <name type="scientific">Zoogloea ramigera</name>
    <dbReference type="NCBI Taxonomy" id="350"/>
    <lineage>
        <taxon>Bacteria</taxon>
        <taxon>Pseudomonadati</taxon>
        <taxon>Pseudomonadota</taxon>
        <taxon>Betaproteobacteria</taxon>
        <taxon>Rhodocyclales</taxon>
        <taxon>Zoogloeaceae</taxon>
        <taxon>Zoogloea</taxon>
    </lineage>
</organism>
<dbReference type="GO" id="GO:0009279">
    <property type="term" value="C:cell outer membrane"/>
    <property type="evidence" value="ECO:0007669"/>
    <property type="project" value="UniProtKB-SubCell"/>
</dbReference>
<dbReference type="Gene3D" id="2.40.170.20">
    <property type="entry name" value="TonB-dependent receptor, beta-barrel domain"/>
    <property type="match status" value="1"/>
</dbReference>
<keyword evidence="8 11" id="KW-0472">Membrane</keyword>
<evidence type="ECO:0000256" key="7">
    <source>
        <dbReference type="ARBA" id="ARBA00023077"/>
    </source>
</evidence>
<evidence type="ECO:0000256" key="6">
    <source>
        <dbReference type="ARBA" id="ARBA00022729"/>
    </source>
</evidence>
<dbReference type="InterPro" id="IPR036942">
    <property type="entry name" value="Beta-barrel_TonB_sf"/>
</dbReference>
<accession>A0A4Y4CY07</accession>
<dbReference type="Pfam" id="PF00593">
    <property type="entry name" value="TonB_dep_Rec_b-barrel"/>
    <property type="match status" value="1"/>
</dbReference>
<feature type="domain" description="TonB-dependent receptor-like beta-barrel" evidence="14">
    <location>
        <begin position="274"/>
        <end position="633"/>
    </location>
</feature>
<dbReference type="InterPro" id="IPR000531">
    <property type="entry name" value="Beta-barrel_TonB"/>
</dbReference>
<keyword evidence="9 16" id="KW-0675">Receptor</keyword>
<proteinExistence type="inferred from homology"/>
<evidence type="ECO:0000256" key="4">
    <source>
        <dbReference type="ARBA" id="ARBA00022452"/>
    </source>
</evidence>
<evidence type="ECO:0000256" key="11">
    <source>
        <dbReference type="PROSITE-ProRule" id="PRU01360"/>
    </source>
</evidence>
<dbReference type="SUPFAM" id="SSF56935">
    <property type="entry name" value="Porins"/>
    <property type="match status" value="1"/>
</dbReference>
<evidence type="ECO:0000256" key="8">
    <source>
        <dbReference type="ARBA" id="ARBA00023136"/>
    </source>
</evidence>
<evidence type="ECO:0000256" key="12">
    <source>
        <dbReference type="RuleBase" id="RU003357"/>
    </source>
</evidence>
<dbReference type="AlphaFoldDB" id="A0A4Y4CY07"/>
<keyword evidence="5 11" id="KW-0812">Transmembrane</keyword>
<evidence type="ECO:0000256" key="13">
    <source>
        <dbReference type="SAM" id="SignalP"/>
    </source>
</evidence>
<comment type="similarity">
    <text evidence="2 11 12">Belongs to the TonB-dependent receptor family.</text>
</comment>
<comment type="subcellular location">
    <subcellularLocation>
        <location evidence="1 11">Cell outer membrane</location>
        <topology evidence="1 11">Multi-pass membrane protein</topology>
    </subcellularLocation>
</comment>
<evidence type="ECO:0000313" key="16">
    <source>
        <dbReference type="EMBL" id="GEC96193.1"/>
    </source>
</evidence>
<dbReference type="OrthoDB" id="5332150at2"/>
<comment type="caution">
    <text evidence="16">The sequence shown here is derived from an EMBL/GenBank/DDBJ whole genome shotgun (WGS) entry which is preliminary data.</text>
</comment>
<dbReference type="GO" id="GO:0015344">
    <property type="term" value="F:siderophore uptake transmembrane transporter activity"/>
    <property type="evidence" value="ECO:0007669"/>
    <property type="project" value="TreeGrafter"/>
</dbReference>
<dbReference type="InterPro" id="IPR012910">
    <property type="entry name" value="Plug_dom"/>
</dbReference>
<gene>
    <name evidence="16" type="ORF">ZRA01_22660</name>
</gene>
<dbReference type="GO" id="GO:0044718">
    <property type="term" value="P:siderophore transmembrane transport"/>
    <property type="evidence" value="ECO:0007669"/>
    <property type="project" value="TreeGrafter"/>
</dbReference>
<keyword evidence="10 11" id="KW-0998">Cell outer membrane</keyword>
<evidence type="ECO:0000256" key="3">
    <source>
        <dbReference type="ARBA" id="ARBA00022448"/>
    </source>
</evidence>
<evidence type="ECO:0000256" key="5">
    <source>
        <dbReference type="ARBA" id="ARBA00022692"/>
    </source>
</evidence>
<keyword evidence="6 13" id="KW-0732">Signal</keyword>
<sequence>MSRRPLAVSLPRRLLVLVLAGCALGPATGQATARLDALSMSLEELTAVRILATPKFAEDAEHSPSSVSILTAAEIRSFGWRTLADVLRSLQGFNVTEDHTYAYGGVRGVSAPGDYRQRFQVLIDGMSVNENVYASVPVDSAFPLDLELVERIEVIRGPSASVYGGDSMFGVVNVVTRSLDGGEASLAAGSGRHLEGRVARGGQTDGGLGYLLSASGFRAHGHSLAFPDIAAGGYDGTARELRGETGGRLFARLRSSDWRATLVHSERDRVVPTGSYETEFNDPAHRERDDYTLAEFAADQSADAHTTLHQRVYVGSYRYRGNFPYAAPSYHLNRDGAEGRWWGLEGRLVSRALAGQRWTLGFEYRDNLRQYQKNADLGNSCYDASLALLPGACLDSRTSSHLASLYAQDEISLSRQTLLTAGLRFDHRSRGGGQWSPRLGLVHETEGAGIFKLLYATAFRDPSAYERFYSAPTFDYGNSAVHSEHMRSLEAAWEKRLGNGRLSASAYFFRLHDMIAPDASGIVRNSRALTGRGLELEFEQRWAERFSLRAGYTLQLPSGEGGRPDNAPRQMFKANLAAELGGGFHGGLEAQHVTRRLAASGTQAVGAYTLVNLNLRYQPPARRWALSLGLYNLLDRRFSDPVAEDSTIAGPRWSMPQLGRTALLRGSVDF</sequence>
<dbReference type="PROSITE" id="PS52016">
    <property type="entry name" value="TONB_DEPENDENT_REC_3"/>
    <property type="match status" value="1"/>
</dbReference>
<reference evidence="16 17" key="1">
    <citation type="submission" date="2019-06" db="EMBL/GenBank/DDBJ databases">
        <title>Whole genome shotgun sequence of Zoogloea ramigera NBRC 15342.</title>
        <authorList>
            <person name="Hosoyama A."/>
            <person name="Uohara A."/>
            <person name="Ohji S."/>
            <person name="Ichikawa N."/>
        </authorList>
    </citation>
    <scope>NUCLEOTIDE SEQUENCE [LARGE SCALE GENOMIC DNA]</scope>
    <source>
        <strain evidence="16 17">NBRC 15342</strain>
    </source>
</reference>
<evidence type="ECO:0000259" key="14">
    <source>
        <dbReference type="Pfam" id="PF00593"/>
    </source>
</evidence>
<name>A0A4Y4CY07_ZOORA</name>
<evidence type="ECO:0000256" key="1">
    <source>
        <dbReference type="ARBA" id="ARBA00004571"/>
    </source>
</evidence>
<dbReference type="RefSeq" id="WP_141352266.1">
    <property type="nucleotide sequence ID" value="NZ_BJNV01000037.1"/>
</dbReference>
<feature type="signal peptide" evidence="13">
    <location>
        <begin position="1"/>
        <end position="33"/>
    </location>
</feature>
<evidence type="ECO:0000259" key="15">
    <source>
        <dbReference type="Pfam" id="PF07715"/>
    </source>
</evidence>
<evidence type="ECO:0000313" key="17">
    <source>
        <dbReference type="Proteomes" id="UP000318422"/>
    </source>
</evidence>
<feature type="domain" description="TonB-dependent receptor plug" evidence="15">
    <location>
        <begin position="61"/>
        <end position="171"/>
    </location>
</feature>
<dbReference type="InterPro" id="IPR037066">
    <property type="entry name" value="Plug_dom_sf"/>
</dbReference>
<keyword evidence="7 12" id="KW-0798">TonB box</keyword>
<evidence type="ECO:0000256" key="2">
    <source>
        <dbReference type="ARBA" id="ARBA00009810"/>
    </source>
</evidence>
<evidence type="ECO:0000256" key="10">
    <source>
        <dbReference type="ARBA" id="ARBA00023237"/>
    </source>
</evidence>
<dbReference type="PANTHER" id="PTHR30069:SF29">
    <property type="entry name" value="HEMOGLOBIN AND HEMOGLOBIN-HAPTOGLOBIN-BINDING PROTEIN 1-RELATED"/>
    <property type="match status" value="1"/>
</dbReference>
<dbReference type="EMBL" id="BJNV01000037">
    <property type="protein sequence ID" value="GEC96193.1"/>
    <property type="molecule type" value="Genomic_DNA"/>
</dbReference>
<dbReference type="CDD" id="cd01347">
    <property type="entry name" value="ligand_gated_channel"/>
    <property type="match status" value="1"/>
</dbReference>
<keyword evidence="17" id="KW-1185">Reference proteome</keyword>
<keyword evidence="4 11" id="KW-1134">Transmembrane beta strand</keyword>
<evidence type="ECO:0000256" key="9">
    <source>
        <dbReference type="ARBA" id="ARBA00023170"/>
    </source>
</evidence>
<feature type="chain" id="PRO_5021461473" evidence="13">
    <location>
        <begin position="34"/>
        <end position="670"/>
    </location>
</feature>
<dbReference type="InterPro" id="IPR039426">
    <property type="entry name" value="TonB-dep_rcpt-like"/>
</dbReference>
<dbReference type="Proteomes" id="UP000318422">
    <property type="component" value="Unassembled WGS sequence"/>
</dbReference>